<dbReference type="InterPro" id="IPR000337">
    <property type="entry name" value="GPCR_3"/>
</dbReference>
<dbReference type="GO" id="GO:0016020">
    <property type="term" value="C:membrane"/>
    <property type="evidence" value="ECO:0007669"/>
    <property type="project" value="UniProtKB-SubCell"/>
</dbReference>
<evidence type="ECO:0000256" key="6">
    <source>
        <dbReference type="ARBA" id="ARBA00023180"/>
    </source>
</evidence>
<name>A0AAV4IXY7_9GAST</name>
<dbReference type="InterPro" id="IPR001828">
    <property type="entry name" value="ANF_lig-bd_rcpt"/>
</dbReference>
<evidence type="ECO:0000256" key="3">
    <source>
        <dbReference type="ARBA" id="ARBA00022989"/>
    </source>
</evidence>
<dbReference type="Proteomes" id="UP000762676">
    <property type="component" value="Unassembled WGS sequence"/>
</dbReference>
<evidence type="ECO:0000313" key="9">
    <source>
        <dbReference type="EMBL" id="GFS13371.1"/>
    </source>
</evidence>
<dbReference type="AlphaFoldDB" id="A0AAV4IXY7"/>
<evidence type="ECO:0000259" key="8">
    <source>
        <dbReference type="Pfam" id="PF01094"/>
    </source>
</evidence>
<organism evidence="9 10">
    <name type="scientific">Elysia marginata</name>
    <dbReference type="NCBI Taxonomy" id="1093978"/>
    <lineage>
        <taxon>Eukaryota</taxon>
        <taxon>Metazoa</taxon>
        <taxon>Spiralia</taxon>
        <taxon>Lophotrochozoa</taxon>
        <taxon>Mollusca</taxon>
        <taxon>Gastropoda</taxon>
        <taxon>Heterobranchia</taxon>
        <taxon>Euthyneura</taxon>
        <taxon>Panpulmonata</taxon>
        <taxon>Sacoglossa</taxon>
        <taxon>Placobranchoidea</taxon>
        <taxon>Plakobranchidae</taxon>
        <taxon>Elysia</taxon>
    </lineage>
</organism>
<evidence type="ECO:0000256" key="2">
    <source>
        <dbReference type="ARBA" id="ARBA00022692"/>
    </source>
</evidence>
<feature type="domain" description="Receptor ligand binding region" evidence="8">
    <location>
        <begin position="202"/>
        <end position="247"/>
    </location>
</feature>
<evidence type="ECO:0000256" key="1">
    <source>
        <dbReference type="ARBA" id="ARBA00004141"/>
    </source>
</evidence>
<feature type="region of interest" description="Disordered" evidence="7">
    <location>
        <begin position="53"/>
        <end position="74"/>
    </location>
</feature>
<proteinExistence type="predicted"/>
<comment type="subcellular location">
    <subcellularLocation>
        <location evidence="1">Membrane</location>
        <topology evidence="1">Multi-pass membrane protein</topology>
    </subcellularLocation>
</comment>
<reference evidence="9 10" key="1">
    <citation type="journal article" date="2021" name="Elife">
        <title>Chloroplast acquisition without the gene transfer in kleptoplastic sea slugs, Plakobranchus ocellatus.</title>
        <authorList>
            <person name="Maeda T."/>
            <person name="Takahashi S."/>
            <person name="Yoshida T."/>
            <person name="Shimamura S."/>
            <person name="Takaki Y."/>
            <person name="Nagai Y."/>
            <person name="Toyoda A."/>
            <person name="Suzuki Y."/>
            <person name="Arimoto A."/>
            <person name="Ishii H."/>
            <person name="Satoh N."/>
            <person name="Nishiyama T."/>
            <person name="Hasebe M."/>
            <person name="Maruyama T."/>
            <person name="Minagawa J."/>
            <person name="Obokata J."/>
            <person name="Shigenobu S."/>
        </authorList>
    </citation>
    <scope>NUCLEOTIDE SEQUENCE [LARGE SCALE GENOMIC DNA]</scope>
</reference>
<keyword evidence="3" id="KW-1133">Transmembrane helix</keyword>
<dbReference type="PRINTS" id="PR00248">
    <property type="entry name" value="GPCRMGR"/>
</dbReference>
<accession>A0AAV4IXY7</accession>
<evidence type="ECO:0000256" key="5">
    <source>
        <dbReference type="ARBA" id="ARBA00023170"/>
    </source>
</evidence>
<keyword evidence="5 9" id="KW-0675">Receptor</keyword>
<keyword evidence="2" id="KW-0812">Transmembrane</keyword>
<dbReference type="SUPFAM" id="SSF53822">
    <property type="entry name" value="Periplasmic binding protein-like I"/>
    <property type="match status" value="1"/>
</dbReference>
<dbReference type="InterPro" id="IPR028082">
    <property type="entry name" value="Peripla_BP_I"/>
</dbReference>
<keyword evidence="6" id="KW-0325">Glycoprotein</keyword>
<keyword evidence="10" id="KW-1185">Reference proteome</keyword>
<dbReference type="GO" id="GO:0004930">
    <property type="term" value="F:G protein-coupled receptor activity"/>
    <property type="evidence" value="ECO:0007669"/>
    <property type="project" value="InterPro"/>
</dbReference>
<dbReference type="PANTHER" id="PTHR24060">
    <property type="entry name" value="METABOTROPIC GLUTAMATE RECEPTOR"/>
    <property type="match status" value="1"/>
</dbReference>
<evidence type="ECO:0000256" key="4">
    <source>
        <dbReference type="ARBA" id="ARBA00023136"/>
    </source>
</evidence>
<dbReference type="Gene3D" id="3.40.50.2300">
    <property type="match status" value="1"/>
</dbReference>
<keyword evidence="4" id="KW-0472">Membrane</keyword>
<feature type="compositionally biased region" description="Polar residues" evidence="7">
    <location>
        <begin position="53"/>
        <end position="66"/>
    </location>
</feature>
<protein>
    <submittedName>
        <fullName evidence="9">Metabotropic glutamate receptor</fullName>
    </submittedName>
</protein>
<gene>
    <name evidence="9" type="ORF">ElyMa_001395300</name>
</gene>
<feature type="region of interest" description="Disordered" evidence="7">
    <location>
        <begin position="125"/>
        <end position="146"/>
    </location>
</feature>
<comment type="caution">
    <text evidence="9">The sequence shown here is derived from an EMBL/GenBank/DDBJ whole genome shotgun (WGS) entry which is preliminary data.</text>
</comment>
<dbReference type="Pfam" id="PF01094">
    <property type="entry name" value="ANF_receptor"/>
    <property type="match status" value="1"/>
</dbReference>
<evidence type="ECO:0000256" key="7">
    <source>
        <dbReference type="SAM" id="MobiDB-lite"/>
    </source>
</evidence>
<sequence length="276" mass="28776">MAYSCQTPGLTYREKMIIAASLKASGMNLAMTKVTLLLIAALSSMSCAMHPSRQQNTISDSVTSPAPGQAISKAPSSSLSSVFLAPSRDTSLSAAVELEKTSEGLSAQPDAGLLLSRSKRAISETLSTNSTQSTCSSRSPGTQVTGNTRSHLALAQINDLETASYSMEGDIVLGSFIWMYTSVNSSRCVPGISGTGALQTVEAMNYAVKTVNSDPSILPGVKLGFAQIPTCGVPNVALAQALSFLPRIKAGSSTCSHKGKYTEYVIMVVSGQSQMS</sequence>
<evidence type="ECO:0000313" key="10">
    <source>
        <dbReference type="Proteomes" id="UP000762676"/>
    </source>
</evidence>
<dbReference type="InterPro" id="IPR050726">
    <property type="entry name" value="mGluR"/>
</dbReference>
<dbReference type="EMBL" id="BMAT01002766">
    <property type="protein sequence ID" value="GFS13371.1"/>
    <property type="molecule type" value="Genomic_DNA"/>
</dbReference>